<dbReference type="Gene3D" id="4.10.860.10">
    <property type="entry name" value="UVR domain"/>
    <property type="match status" value="1"/>
</dbReference>
<dbReference type="CDD" id="cd10434">
    <property type="entry name" value="GIY-YIG_UvrC_Cho"/>
    <property type="match status" value="1"/>
</dbReference>
<comment type="function">
    <text evidence="6">The UvrABC repair system catalyzes the recognition and processing of DNA lesions. UvrC both incises the 5' and 3' sides of the lesion. The N-terminal half is responsible for the 3' incision and the C-terminal half is responsible for the 5' incision.</text>
</comment>
<dbReference type="Gene3D" id="3.30.420.340">
    <property type="entry name" value="UvrC, RNAse H endonuclease domain"/>
    <property type="match status" value="1"/>
</dbReference>
<feature type="domain" description="GIY-YIG" evidence="8">
    <location>
        <begin position="24"/>
        <end position="103"/>
    </location>
</feature>
<dbReference type="InterPro" id="IPR047296">
    <property type="entry name" value="GIY-YIG_UvrC_Cho"/>
</dbReference>
<dbReference type="GO" id="GO:0009381">
    <property type="term" value="F:excinuclease ABC activity"/>
    <property type="evidence" value="ECO:0007669"/>
    <property type="project" value="UniProtKB-UniRule"/>
</dbReference>
<reference evidence="10 11" key="1">
    <citation type="submission" date="2015-09" db="EMBL/GenBank/DDBJ databases">
        <title>Draft genome sequence of Kouleothrix aurantiaca JCM 19913.</title>
        <authorList>
            <person name="Hemp J."/>
        </authorList>
    </citation>
    <scope>NUCLEOTIDE SEQUENCE [LARGE SCALE GENOMIC DNA]</scope>
    <source>
        <strain evidence="10 11">COM-B</strain>
    </source>
</reference>
<keyword evidence="6" id="KW-0742">SOS response</keyword>
<keyword evidence="3 6" id="KW-0228">DNA excision</keyword>
<dbReference type="InterPro" id="IPR035901">
    <property type="entry name" value="GIY-YIG_endonuc_sf"/>
</dbReference>
<sequence length="679" mass="76840">MPNLTHTAIADQPLFQERLKNVPLAPGVYIWKDATGHILYVGKSKVLRDRMRSYFGAPRGLNSKTRRLVSNIADFEIILTSSELEALLLEMNLIKEHQPKYNILLKDNKSYPFIRVTLHEAWPRIFSTRATPEDGSRYFGPYSSAGAVRRVLKELNRLFAFRPPYDCKDDKFNRHRKLGKPCMYFDIHRCLGPCVPDLVDRAEYRATIEAVCRFLEGKTDQVVRDLRRRMASAAENMEYERAGYIRDQIRDIEQISQRQQVLRTVDTDQDVIAFAREAGSAVVQVFYIRGGKLIGSEPFALQNTEDEDDGQLLSSFLTQFYDTAAQVPPNILLADHVEEPVIIEQWLRQKGGHKVEIQVPRRGEKRKLIDMAEQNARQKLEEMRLQWLNTEQKAVASLSEIRDLLGLPGLPARIECYDISNTQGTNSVGAMVVFEQGEPKKSRYRKFKIKTVEGANDVASIQEVLRRRFKRAAEESGEVLNSEFSVMSSTTPPENADATDPEQRAIDEAEAVQDDAETLQNAKLSTQKSDDTWTELPDLILIDGGIGQLNGAMEVLRELHFDHIPTVGVVKGVRRDRFDLLQPGASELIVLGRDSAALRLIQTIDEETDRFAKQYHRNLRTKSALTSTLEEIPGIGPKRRRALLKAFGSLDGIRAATVEQLAAVPGMNRKSAQELKGLL</sequence>
<dbReference type="GO" id="GO:0005737">
    <property type="term" value="C:cytoplasm"/>
    <property type="evidence" value="ECO:0007669"/>
    <property type="project" value="UniProtKB-SubCell"/>
</dbReference>
<dbReference type="Pfam" id="PF14520">
    <property type="entry name" value="HHH_5"/>
    <property type="match status" value="1"/>
</dbReference>
<comment type="similarity">
    <text evidence="6">Belongs to the UvrC family.</text>
</comment>
<comment type="caution">
    <text evidence="10">The sequence shown here is derived from an EMBL/GenBank/DDBJ whole genome shotgun (WGS) entry which is preliminary data.</text>
</comment>
<accession>A0A0P9FA67</accession>
<keyword evidence="1 6" id="KW-0963">Cytoplasm</keyword>
<dbReference type="NCBIfam" id="TIGR00194">
    <property type="entry name" value="uvrC"/>
    <property type="match status" value="1"/>
</dbReference>
<dbReference type="InterPro" id="IPR000305">
    <property type="entry name" value="GIY-YIG_endonuc"/>
</dbReference>
<dbReference type="HAMAP" id="MF_00203">
    <property type="entry name" value="UvrC"/>
    <property type="match status" value="1"/>
</dbReference>
<dbReference type="SUPFAM" id="SSF82771">
    <property type="entry name" value="GIY-YIG endonuclease"/>
    <property type="match status" value="1"/>
</dbReference>
<dbReference type="AlphaFoldDB" id="A0A0P9FA67"/>
<keyword evidence="11" id="KW-1185">Reference proteome</keyword>
<keyword evidence="2 6" id="KW-0227">DNA damage</keyword>
<dbReference type="SMART" id="SM00278">
    <property type="entry name" value="HhH1"/>
    <property type="match status" value="2"/>
</dbReference>
<dbReference type="SUPFAM" id="SSF47781">
    <property type="entry name" value="RuvA domain 2-like"/>
    <property type="match status" value="1"/>
</dbReference>
<dbReference type="NCBIfam" id="NF001824">
    <property type="entry name" value="PRK00558.1-5"/>
    <property type="match status" value="1"/>
</dbReference>
<feature type="domain" description="UVR" evidence="7">
    <location>
        <begin position="220"/>
        <end position="255"/>
    </location>
</feature>
<dbReference type="PANTHER" id="PTHR30562:SF1">
    <property type="entry name" value="UVRABC SYSTEM PROTEIN C"/>
    <property type="match status" value="1"/>
</dbReference>
<dbReference type="Gene3D" id="3.40.1440.10">
    <property type="entry name" value="GIY-YIG endonuclease"/>
    <property type="match status" value="1"/>
</dbReference>
<protein>
    <recommendedName>
        <fullName evidence="6">UvrABC system protein C</fullName>
        <shortName evidence="6">Protein UvrC</shortName>
    </recommendedName>
    <alternativeName>
        <fullName evidence="6">Excinuclease ABC subunit C</fullName>
    </alternativeName>
</protein>
<comment type="subcellular location">
    <subcellularLocation>
        <location evidence="6">Cytoplasm</location>
    </subcellularLocation>
</comment>
<dbReference type="GO" id="GO:0009432">
    <property type="term" value="P:SOS response"/>
    <property type="evidence" value="ECO:0007669"/>
    <property type="project" value="UniProtKB-UniRule"/>
</dbReference>
<dbReference type="Gene3D" id="1.10.150.20">
    <property type="entry name" value="5' to 3' exonuclease, C-terminal subdomain"/>
    <property type="match status" value="1"/>
</dbReference>
<dbReference type="InterPro" id="IPR010994">
    <property type="entry name" value="RuvA_2-like"/>
</dbReference>
<dbReference type="InterPro" id="IPR003583">
    <property type="entry name" value="Hlx-hairpin-Hlx_DNA-bd_motif"/>
</dbReference>
<evidence type="ECO:0000256" key="3">
    <source>
        <dbReference type="ARBA" id="ARBA00022769"/>
    </source>
</evidence>
<dbReference type="InterPro" id="IPR001162">
    <property type="entry name" value="UvrC_RNase_H_dom"/>
</dbReference>
<keyword evidence="4 6" id="KW-0267">Excision nuclease</keyword>
<dbReference type="SUPFAM" id="SSF46600">
    <property type="entry name" value="C-terminal UvrC-binding domain of UvrB"/>
    <property type="match status" value="1"/>
</dbReference>
<gene>
    <name evidence="6" type="primary">uvrC</name>
    <name evidence="10" type="ORF">SE17_09070</name>
</gene>
<evidence type="ECO:0000256" key="1">
    <source>
        <dbReference type="ARBA" id="ARBA00022490"/>
    </source>
</evidence>
<dbReference type="PROSITE" id="PS50164">
    <property type="entry name" value="GIY_YIG"/>
    <property type="match status" value="1"/>
</dbReference>
<evidence type="ECO:0000256" key="6">
    <source>
        <dbReference type="HAMAP-Rule" id="MF_00203"/>
    </source>
</evidence>
<dbReference type="InterPro" id="IPR038476">
    <property type="entry name" value="UvrC_RNase_H_dom_sf"/>
</dbReference>
<evidence type="ECO:0000313" key="11">
    <source>
        <dbReference type="Proteomes" id="UP000050509"/>
    </source>
</evidence>
<dbReference type="InterPro" id="IPR001943">
    <property type="entry name" value="UVR_dom"/>
</dbReference>
<evidence type="ECO:0000259" key="9">
    <source>
        <dbReference type="PROSITE" id="PS50165"/>
    </source>
</evidence>
<evidence type="ECO:0000256" key="4">
    <source>
        <dbReference type="ARBA" id="ARBA00022881"/>
    </source>
</evidence>
<evidence type="ECO:0000259" key="7">
    <source>
        <dbReference type="PROSITE" id="PS50151"/>
    </source>
</evidence>
<dbReference type="PANTHER" id="PTHR30562">
    <property type="entry name" value="UVRC/OXIDOREDUCTASE"/>
    <property type="match status" value="1"/>
</dbReference>
<evidence type="ECO:0000256" key="5">
    <source>
        <dbReference type="ARBA" id="ARBA00023204"/>
    </source>
</evidence>
<dbReference type="PROSITE" id="PS50165">
    <property type="entry name" value="UVRC"/>
    <property type="match status" value="1"/>
</dbReference>
<dbReference type="FunFam" id="3.40.1440.10:FF:000001">
    <property type="entry name" value="UvrABC system protein C"/>
    <property type="match status" value="1"/>
</dbReference>
<dbReference type="GO" id="GO:0009380">
    <property type="term" value="C:excinuclease repair complex"/>
    <property type="evidence" value="ECO:0007669"/>
    <property type="project" value="InterPro"/>
</dbReference>
<proteinExistence type="inferred from homology"/>
<dbReference type="InterPro" id="IPR050066">
    <property type="entry name" value="UvrABC_protein_C"/>
</dbReference>
<dbReference type="PATRIC" id="fig|186479.3.peg.4629"/>
<dbReference type="InterPro" id="IPR036876">
    <property type="entry name" value="UVR_dom_sf"/>
</dbReference>
<dbReference type="PROSITE" id="PS50151">
    <property type="entry name" value="UVR"/>
    <property type="match status" value="1"/>
</dbReference>
<evidence type="ECO:0000259" key="8">
    <source>
        <dbReference type="PROSITE" id="PS50164"/>
    </source>
</evidence>
<evidence type="ECO:0000313" key="10">
    <source>
        <dbReference type="EMBL" id="KPV53545.1"/>
    </source>
</evidence>
<comment type="subunit">
    <text evidence="6">Interacts with UvrB in an incision complex.</text>
</comment>
<dbReference type="Pfam" id="PF01541">
    <property type="entry name" value="GIY-YIG"/>
    <property type="match status" value="1"/>
</dbReference>
<name>A0A0P9FA67_9CHLR</name>
<organism evidence="10 11">
    <name type="scientific">Kouleothrix aurantiaca</name>
    <dbReference type="NCBI Taxonomy" id="186479"/>
    <lineage>
        <taxon>Bacteria</taxon>
        <taxon>Bacillati</taxon>
        <taxon>Chloroflexota</taxon>
        <taxon>Chloroflexia</taxon>
        <taxon>Chloroflexales</taxon>
        <taxon>Roseiflexineae</taxon>
        <taxon>Roseiflexaceae</taxon>
        <taxon>Kouleothrix</taxon>
    </lineage>
</organism>
<dbReference type="EMBL" id="LJCR01000234">
    <property type="protein sequence ID" value="KPV53545.1"/>
    <property type="molecule type" value="Genomic_DNA"/>
</dbReference>
<dbReference type="SMART" id="SM00465">
    <property type="entry name" value="GIYc"/>
    <property type="match status" value="1"/>
</dbReference>
<dbReference type="Pfam" id="PF08459">
    <property type="entry name" value="UvrC_RNaseH_dom"/>
    <property type="match status" value="1"/>
</dbReference>
<evidence type="ECO:0000256" key="2">
    <source>
        <dbReference type="ARBA" id="ARBA00022763"/>
    </source>
</evidence>
<dbReference type="GO" id="GO:0003677">
    <property type="term" value="F:DNA binding"/>
    <property type="evidence" value="ECO:0007669"/>
    <property type="project" value="UniProtKB-UniRule"/>
</dbReference>
<dbReference type="Pfam" id="PF22920">
    <property type="entry name" value="UvrC_RNaseH"/>
    <property type="match status" value="1"/>
</dbReference>
<dbReference type="Proteomes" id="UP000050509">
    <property type="component" value="Unassembled WGS sequence"/>
</dbReference>
<feature type="domain" description="UvrC family homology region profile" evidence="9">
    <location>
        <begin position="271"/>
        <end position="556"/>
    </location>
</feature>
<dbReference type="GO" id="GO:0006289">
    <property type="term" value="P:nucleotide-excision repair"/>
    <property type="evidence" value="ECO:0007669"/>
    <property type="project" value="UniProtKB-UniRule"/>
</dbReference>
<dbReference type="Pfam" id="PF02151">
    <property type="entry name" value="UVR"/>
    <property type="match status" value="1"/>
</dbReference>
<keyword evidence="5 6" id="KW-0234">DNA repair</keyword>
<dbReference type="InterPro" id="IPR004791">
    <property type="entry name" value="UvrC"/>
</dbReference>